<dbReference type="InterPro" id="IPR006531">
    <property type="entry name" value="Gp5/Vgr_OB"/>
</dbReference>
<evidence type="ECO:0000259" key="5">
    <source>
        <dbReference type="Pfam" id="PF22178"/>
    </source>
</evidence>
<dbReference type="STRING" id="1227549.SAMN05444007_11267"/>
<comment type="subcellular location">
    <subcellularLocation>
        <location evidence="1">Secreted</location>
    </subcellularLocation>
</comment>
<feature type="domain" description="Gp5/Type VI secretion system Vgr protein OB-fold" evidence="4">
    <location>
        <begin position="439"/>
        <end position="489"/>
    </location>
</feature>
<dbReference type="SUPFAM" id="SSF69255">
    <property type="entry name" value="gp5 N-terminal domain-like"/>
    <property type="match status" value="1"/>
</dbReference>
<dbReference type="Gene3D" id="2.30.110.50">
    <property type="match status" value="1"/>
</dbReference>
<dbReference type="AlphaFoldDB" id="A0A1H7DYA5"/>
<keyword evidence="7" id="KW-1185">Reference proteome</keyword>
<dbReference type="Gene3D" id="4.10.220.110">
    <property type="match status" value="1"/>
</dbReference>
<dbReference type="GO" id="GO:0005576">
    <property type="term" value="C:extracellular region"/>
    <property type="evidence" value="ECO:0007669"/>
    <property type="project" value="UniProtKB-SubCell"/>
</dbReference>
<dbReference type="EMBL" id="FNYD01000012">
    <property type="protein sequence ID" value="SEK03285.1"/>
    <property type="molecule type" value="Genomic_DNA"/>
</dbReference>
<dbReference type="InterPro" id="IPR006533">
    <property type="entry name" value="T6SS_Vgr_RhsGE"/>
</dbReference>
<proteinExistence type="inferred from homology"/>
<reference evidence="6 7" key="1">
    <citation type="submission" date="2016-10" db="EMBL/GenBank/DDBJ databases">
        <authorList>
            <person name="de Groot N.N."/>
        </authorList>
    </citation>
    <scope>NUCLEOTIDE SEQUENCE [LARGE SCALE GENOMIC DNA]</scope>
    <source>
        <strain evidence="6 7">DSM 29340</strain>
    </source>
</reference>
<dbReference type="PANTHER" id="PTHR32305:SF15">
    <property type="entry name" value="PROTEIN RHSA-RELATED"/>
    <property type="match status" value="1"/>
</dbReference>
<dbReference type="Pfam" id="PF22178">
    <property type="entry name" value="Gp5_trimer_C"/>
    <property type="match status" value="1"/>
</dbReference>
<dbReference type="RefSeq" id="WP_092370444.1">
    <property type="nucleotide sequence ID" value="NZ_FNYD01000012.1"/>
</dbReference>
<evidence type="ECO:0000313" key="6">
    <source>
        <dbReference type="EMBL" id="SEK03285.1"/>
    </source>
</evidence>
<dbReference type="NCBIfam" id="TIGR03361">
    <property type="entry name" value="VI_Rhs_Vgr"/>
    <property type="match status" value="1"/>
</dbReference>
<keyword evidence="3" id="KW-0964">Secreted</keyword>
<dbReference type="Pfam" id="PF04717">
    <property type="entry name" value="Phage_base_V"/>
    <property type="match status" value="1"/>
</dbReference>
<organism evidence="6 7">
    <name type="scientific">Cribrihabitans marinus</name>
    <dbReference type="NCBI Taxonomy" id="1227549"/>
    <lineage>
        <taxon>Bacteria</taxon>
        <taxon>Pseudomonadati</taxon>
        <taxon>Pseudomonadota</taxon>
        <taxon>Alphaproteobacteria</taxon>
        <taxon>Rhodobacterales</taxon>
        <taxon>Paracoccaceae</taxon>
        <taxon>Cribrihabitans</taxon>
    </lineage>
</organism>
<evidence type="ECO:0000259" key="4">
    <source>
        <dbReference type="Pfam" id="PF04717"/>
    </source>
</evidence>
<dbReference type="SUPFAM" id="SSF69279">
    <property type="entry name" value="Phage tail proteins"/>
    <property type="match status" value="2"/>
</dbReference>
<evidence type="ECO:0000256" key="1">
    <source>
        <dbReference type="ARBA" id="ARBA00004613"/>
    </source>
</evidence>
<dbReference type="Pfam" id="PF05954">
    <property type="entry name" value="Phage_GPD"/>
    <property type="match status" value="1"/>
</dbReference>
<evidence type="ECO:0000256" key="2">
    <source>
        <dbReference type="ARBA" id="ARBA00005558"/>
    </source>
</evidence>
<accession>A0A1H7DYA5</accession>
<name>A0A1H7DYA5_9RHOB</name>
<evidence type="ECO:0000256" key="3">
    <source>
        <dbReference type="ARBA" id="ARBA00022525"/>
    </source>
</evidence>
<feature type="domain" description="Gp5/Type VI secretion system Vgr C-terminal trimerisation" evidence="5">
    <location>
        <begin position="506"/>
        <end position="626"/>
    </location>
</feature>
<dbReference type="SUPFAM" id="SSF69349">
    <property type="entry name" value="Phage fibre proteins"/>
    <property type="match status" value="1"/>
</dbReference>
<dbReference type="InterPro" id="IPR050708">
    <property type="entry name" value="T6SS_VgrG/RHS"/>
</dbReference>
<dbReference type="InterPro" id="IPR054030">
    <property type="entry name" value="Gp5_Vgr_C"/>
</dbReference>
<dbReference type="PANTHER" id="PTHR32305">
    <property type="match status" value="1"/>
</dbReference>
<dbReference type="OrthoDB" id="9762420at2"/>
<dbReference type="Gene3D" id="3.55.50.10">
    <property type="entry name" value="Baseplate protein-like domains"/>
    <property type="match status" value="1"/>
</dbReference>
<comment type="similarity">
    <text evidence="2">Belongs to the VgrG protein family.</text>
</comment>
<dbReference type="InterPro" id="IPR017847">
    <property type="entry name" value="T6SS_RhsGE_Vgr_subset"/>
</dbReference>
<dbReference type="InterPro" id="IPR037026">
    <property type="entry name" value="Vgr_OB-fold_dom_sf"/>
</dbReference>
<sequence length="714" mass="80037">MAEAQQTEWPLRITGTYSYDDDKVLIRRAIVRERLGKLASIQVEFLAELTSVELKEFLGKIMTIHLTTADGSDRKFTGTIVEVERLALRDAHIQLLAELRPWFWMLDQTSDSRIFQEKSTVQIVEQIFSEHGFSDYTLRLSGSYDPRPYCVQYRETDFAFISRLLEEEGIYYYFDYRDAVDKYEKLVLADDASGHDPIEGESTIEYRPGDDTRQRLDDAVTEWGSSESVITGMMSLRDFDFLTPSADLEVRARTKTTAQHSHKDYERYDYPGHYRQDTGLGTKRAEVRQEARDVMFDRRRGRVTVRSMATGSTFTLKEHPEAEQNKEYLVLAGTYYLQTTEGYGFEKKGKDLDTGALEFPEDITEGDMFTGEIQVQLKTTAFRSPPDTPWPRIPGLHTALVTGPPNGDEEIYTDEHGRIRVQFHWDRECDGLNRTDNDSGQHTSCWVRVATPWSGKNWGMIHIPRVGQEVVVQFEEGKPDRPICTGMLYNAETMPPYPLPDNKTQSGIMTRSSEGGTADTYNELMFEDLTGEELVRFQAQKDYLGLIKDRSAVTVGLDEHEPTVESTDEFSYALTVKNHMTEIVKEGDHTFTVETGSQIVTIETDQTETISGESTRTVTGNHSETIEQGDKSTLVSLGNISVDASAGSIAIEAAMEIKLTVGGSSITIDQMGVTIQAPTVAINGDMSAELTSGMSATVDGGLSLTLNAAATTIN</sequence>
<dbReference type="Proteomes" id="UP000199379">
    <property type="component" value="Unassembled WGS sequence"/>
</dbReference>
<dbReference type="Gene3D" id="2.40.50.230">
    <property type="entry name" value="Gp5 N-terminal domain"/>
    <property type="match status" value="1"/>
</dbReference>
<gene>
    <name evidence="6" type="ORF">SAMN05444007_11267</name>
</gene>
<protein>
    <submittedName>
        <fullName evidence="6">Type VI secretion system secreted protein VgrG</fullName>
    </submittedName>
</protein>
<evidence type="ECO:0000313" key="7">
    <source>
        <dbReference type="Proteomes" id="UP000199379"/>
    </source>
</evidence>
<dbReference type="NCBIfam" id="TIGR01646">
    <property type="entry name" value="vgr_GE"/>
    <property type="match status" value="1"/>
</dbReference>